<evidence type="ECO:0000313" key="2">
    <source>
        <dbReference type="EMBL" id="SUM33737.1"/>
    </source>
</evidence>
<feature type="compositionally biased region" description="Acidic residues" evidence="1">
    <location>
        <begin position="13"/>
        <end position="24"/>
    </location>
</feature>
<organism evidence="2 3">
    <name type="scientific">Staphylococcus gallinarum</name>
    <dbReference type="NCBI Taxonomy" id="1293"/>
    <lineage>
        <taxon>Bacteria</taxon>
        <taxon>Bacillati</taxon>
        <taxon>Bacillota</taxon>
        <taxon>Bacilli</taxon>
        <taxon>Bacillales</taxon>
        <taxon>Staphylococcaceae</taxon>
        <taxon>Staphylococcus</taxon>
    </lineage>
</organism>
<accession>A0A380FHQ8</accession>
<reference evidence="2 3" key="1">
    <citation type="submission" date="2018-06" db="EMBL/GenBank/DDBJ databases">
        <authorList>
            <consortium name="Pathogen Informatics"/>
            <person name="Doyle S."/>
        </authorList>
    </citation>
    <scope>NUCLEOTIDE SEQUENCE [LARGE SCALE GENOMIC DNA]</scope>
    <source>
        <strain evidence="2 3">NCTC12195</strain>
    </source>
</reference>
<evidence type="ECO:0000256" key="1">
    <source>
        <dbReference type="SAM" id="MobiDB-lite"/>
    </source>
</evidence>
<dbReference type="EMBL" id="UHDK01000001">
    <property type="protein sequence ID" value="SUM33737.1"/>
    <property type="molecule type" value="Genomic_DNA"/>
</dbReference>
<gene>
    <name evidence="2" type="ORF">NCTC12195_03206</name>
</gene>
<sequence length="62" mass="7142">MEFQNHYIQKDLENEELNGEESTGDETKTTMTLEQYLDFGFKGNKLDISVTKLKAILKTESP</sequence>
<protein>
    <submittedName>
        <fullName evidence="2">Uncharacterized protein</fullName>
    </submittedName>
</protein>
<feature type="region of interest" description="Disordered" evidence="1">
    <location>
        <begin position="1"/>
        <end position="28"/>
    </location>
</feature>
<proteinExistence type="predicted"/>
<dbReference type="Proteomes" id="UP000255277">
    <property type="component" value="Unassembled WGS sequence"/>
</dbReference>
<dbReference type="AlphaFoldDB" id="A0A380FHQ8"/>
<evidence type="ECO:0000313" key="3">
    <source>
        <dbReference type="Proteomes" id="UP000255277"/>
    </source>
</evidence>
<name>A0A380FHQ8_STAGA</name>